<evidence type="ECO:0000256" key="9">
    <source>
        <dbReference type="ARBA" id="ARBA00022833"/>
    </source>
</evidence>
<evidence type="ECO:0000256" key="1">
    <source>
        <dbReference type="ARBA" id="ARBA00000900"/>
    </source>
</evidence>
<dbReference type="PANTHER" id="PTHR46632">
    <property type="entry name" value="E3 UBIQUITIN-PROTEIN LIGASE SINA-LIKE 4"/>
    <property type="match status" value="1"/>
</dbReference>
<reference evidence="14" key="1">
    <citation type="submission" date="2016-07" db="EMBL/GenBank/DDBJ databases">
        <title>De novo transcriptome assembly of four accessions of the metal hyperaccumulator plant Noccaea caerulescens.</title>
        <authorList>
            <person name="Blande D."/>
            <person name="Halimaa P."/>
            <person name="Tervahauta A.I."/>
            <person name="Aarts M.G."/>
            <person name="Karenlampi S.O."/>
        </authorList>
    </citation>
    <scope>NUCLEOTIDE SEQUENCE</scope>
</reference>
<gene>
    <name evidence="14" type="ORF">LE_TR6650_c0_g1_i1_g.24357</name>
</gene>
<comment type="function">
    <text evidence="10">E3 ubiquitin-protein ligase that mediates ubiquitination and subsequent proteasomal degradation of target proteins. E3 ubiquitin ligases accept ubiquitin from an E2 ubiquitin-conjugating enzyme in the form of a thioester and then directly transfers the ubiquitin to targeted substrates. It probably triggers the ubiquitin-mediated degradation of different substrates.</text>
</comment>
<keyword evidence="9" id="KW-0862">Zinc</keyword>
<evidence type="ECO:0000256" key="5">
    <source>
        <dbReference type="ARBA" id="ARBA00022679"/>
    </source>
</evidence>
<keyword evidence="8" id="KW-0833">Ubl conjugation pathway</keyword>
<evidence type="ECO:0000256" key="4">
    <source>
        <dbReference type="ARBA" id="ARBA00012483"/>
    </source>
</evidence>
<dbReference type="InterPro" id="IPR044286">
    <property type="entry name" value="SINL_plant"/>
</dbReference>
<dbReference type="PROSITE" id="PS50089">
    <property type="entry name" value="ZF_RING_2"/>
    <property type="match status" value="1"/>
</dbReference>
<dbReference type="CDD" id="cd16571">
    <property type="entry name" value="RING-HC_SIAHs"/>
    <property type="match status" value="1"/>
</dbReference>
<dbReference type="Pfam" id="PF21361">
    <property type="entry name" value="Sina_ZnF"/>
    <property type="match status" value="1"/>
</dbReference>
<evidence type="ECO:0000259" key="13">
    <source>
        <dbReference type="PROSITE" id="PS51081"/>
    </source>
</evidence>
<dbReference type="AlphaFoldDB" id="A0A1J3GBC1"/>
<keyword evidence="6" id="KW-0479">Metal-binding</keyword>
<keyword evidence="7 11" id="KW-0863">Zinc-finger</keyword>
<dbReference type="GO" id="GO:0008270">
    <property type="term" value="F:zinc ion binding"/>
    <property type="evidence" value="ECO:0007669"/>
    <property type="project" value="UniProtKB-KW"/>
</dbReference>
<evidence type="ECO:0000256" key="8">
    <source>
        <dbReference type="ARBA" id="ARBA00022786"/>
    </source>
</evidence>
<dbReference type="PANTHER" id="PTHR46632:SF3">
    <property type="entry name" value="E3 UBIQUITIN-PROTEIN LIGASE SINA-LIKE 7-RELATED"/>
    <property type="match status" value="1"/>
</dbReference>
<evidence type="ECO:0000313" key="14">
    <source>
        <dbReference type="EMBL" id="JAU53553.1"/>
    </source>
</evidence>
<comment type="catalytic activity">
    <reaction evidence="1">
        <text>S-ubiquitinyl-[E2 ubiquitin-conjugating enzyme]-L-cysteine + [acceptor protein]-L-lysine = [E2 ubiquitin-conjugating enzyme]-L-cysteine + N(6)-ubiquitinyl-[acceptor protein]-L-lysine.</text>
        <dbReference type="EC" id="2.3.2.27"/>
    </reaction>
</comment>
<evidence type="ECO:0000256" key="7">
    <source>
        <dbReference type="ARBA" id="ARBA00022771"/>
    </source>
</evidence>
<evidence type="ECO:0000256" key="11">
    <source>
        <dbReference type="PROSITE-ProRule" id="PRU00455"/>
    </source>
</evidence>
<evidence type="ECO:0000259" key="12">
    <source>
        <dbReference type="PROSITE" id="PS50089"/>
    </source>
</evidence>
<evidence type="ECO:0000256" key="6">
    <source>
        <dbReference type="ARBA" id="ARBA00022723"/>
    </source>
</evidence>
<dbReference type="Pfam" id="PF21362">
    <property type="entry name" value="Sina_RING"/>
    <property type="match status" value="1"/>
</dbReference>
<comment type="similarity">
    <text evidence="3">Belongs to the SINA (Seven in absentia) family.</text>
</comment>
<evidence type="ECO:0000256" key="10">
    <source>
        <dbReference type="ARBA" id="ARBA00024004"/>
    </source>
</evidence>
<organism evidence="14">
    <name type="scientific">Noccaea caerulescens</name>
    <name type="common">Alpine penny-cress</name>
    <name type="synonym">Thlaspi caerulescens</name>
    <dbReference type="NCBI Taxonomy" id="107243"/>
    <lineage>
        <taxon>Eukaryota</taxon>
        <taxon>Viridiplantae</taxon>
        <taxon>Streptophyta</taxon>
        <taxon>Embryophyta</taxon>
        <taxon>Tracheophyta</taxon>
        <taxon>Spermatophyta</taxon>
        <taxon>Magnoliopsida</taxon>
        <taxon>eudicotyledons</taxon>
        <taxon>Gunneridae</taxon>
        <taxon>Pentapetalae</taxon>
        <taxon>rosids</taxon>
        <taxon>malvids</taxon>
        <taxon>Brassicales</taxon>
        <taxon>Brassicaceae</taxon>
        <taxon>Coluteocarpeae</taxon>
        <taxon>Noccaea</taxon>
    </lineage>
</organism>
<dbReference type="GO" id="GO:0061630">
    <property type="term" value="F:ubiquitin protein ligase activity"/>
    <property type="evidence" value="ECO:0007669"/>
    <property type="project" value="UniProtKB-EC"/>
</dbReference>
<sequence>MESSSTNHLQKKQRTEDKTGSLILDKDFLDCPVCCEPLTIPVFQCENGHLACSSCCPKLSNKCPACDLPVGHIRCRAMESVIESAFVPCRNAEFGCSNKLSYGKDSTHEKECIFSQCSCPAQDCSHTCSYKDLFVHYALTHLKGGMGSFYRKQFSFGSSFSAQLNISDKMVILRDSEMRLCFAVQCFREPCGVYVTASCIAPPAPEVGRFTCRLSYIVDGHKMTYESPEVKRILEVSFQTPQDNFMLIPHNLLRGEILELKLCIHKVENKSK</sequence>
<dbReference type="GO" id="GO:0016567">
    <property type="term" value="P:protein ubiquitination"/>
    <property type="evidence" value="ECO:0007669"/>
    <property type="project" value="UniProtKB-UniPathway"/>
</dbReference>
<dbReference type="InterPro" id="IPR001841">
    <property type="entry name" value="Znf_RING"/>
</dbReference>
<dbReference type="Gene3D" id="3.30.40.10">
    <property type="entry name" value="Zinc/RING finger domain, C3HC4 (zinc finger)"/>
    <property type="match status" value="1"/>
</dbReference>
<evidence type="ECO:0000256" key="2">
    <source>
        <dbReference type="ARBA" id="ARBA00004906"/>
    </source>
</evidence>
<accession>A0A1J3GBC1</accession>
<dbReference type="EC" id="2.3.2.27" evidence="4"/>
<dbReference type="UniPathway" id="UPA00143"/>
<dbReference type="InterPro" id="IPR013010">
    <property type="entry name" value="Znf_SIAH"/>
</dbReference>
<feature type="domain" description="SIAH-type" evidence="13">
    <location>
        <begin position="84"/>
        <end position="142"/>
    </location>
</feature>
<dbReference type="PROSITE" id="PS51081">
    <property type="entry name" value="ZF_SIAH"/>
    <property type="match status" value="1"/>
</dbReference>
<protein>
    <recommendedName>
        <fullName evidence="4">RING-type E3 ubiquitin transferase</fullName>
        <ecNumber evidence="4">2.3.2.27</ecNumber>
    </recommendedName>
</protein>
<proteinExistence type="inferred from homology"/>
<dbReference type="InterPro" id="IPR013083">
    <property type="entry name" value="Znf_RING/FYVE/PHD"/>
</dbReference>
<feature type="domain" description="RING-type" evidence="12">
    <location>
        <begin position="31"/>
        <end position="67"/>
    </location>
</feature>
<dbReference type="SUPFAM" id="SSF49599">
    <property type="entry name" value="TRAF domain-like"/>
    <property type="match status" value="1"/>
</dbReference>
<dbReference type="InterPro" id="IPR049548">
    <property type="entry name" value="Sina-like_RING"/>
</dbReference>
<keyword evidence="5" id="KW-0808">Transferase</keyword>
<evidence type="ECO:0000256" key="3">
    <source>
        <dbReference type="ARBA" id="ARBA00009119"/>
    </source>
</evidence>
<name>A0A1J3GBC1_NOCCA</name>
<comment type="pathway">
    <text evidence="2">Protein modification; protein ubiquitination.</text>
</comment>
<dbReference type="EMBL" id="GEVL01023788">
    <property type="protein sequence ID" value="JAU53553.1"/>
    <property type="molecule type" value="Transcribed_RNA"/>
</dbReference>